<dbReference type="RefSeq" id="WP_025798651.1">
    <property type="nucleotide sequence ID" value="NZ_CP009706.1"/>
</dbReference>
<dbReference type="PATRIC" id="fig|1453496.5.peg.572"/>
<evidence type="ECO:0000313" key="2">
    <source>
        <dbReference type="EMBL" id="AIU71434.1"/>
    </source>
</evidence>
<dbReference type="EMBL" id="CP009706">
    <property type="protein sequence ID" value="AIU71434.1"/>
    <property type="molecule type" value="Genomic_DNA"/>
</dbReference>
<organism evidence="2 3">
    <name type="scientific">Hafnia alvei FB1</name>
    <dbReference type="NCBI Taxonomy" id="1453496"/>
    <lineage>
        <taxon>Bacteria</taxon>
        <taxon>Pseudomonadati</taxon>
        <taxon>Pseudomonadota</taxon>
        <taxon>Gammaproteobacteria</taxon>
        <taxon>Enterobacterales</taxon>
        <taxon>Hafniaceae</taxon>
        <taxon>Hafnia</taxon>
    </lineage>
</organism>
<name>A0A097QY83_HAFAL</name>
<sequence length="238" mass="27826">MGDFPEGVFSILTDAVNKLIENGELSSWHIVLASMVMVFFWKIRSVISFVKGFIDGGLVELNRLAKNKHLESSDIDNIGFSIRNVIRYRVTGIKDVERQCIVNSLLSSNRHLIAPDFFKKFRNYLFAKEGKLIFIKKWAFYFECNFYRLFMIQYLMVAIFMGGISFYRGNEINIYAHIILWVMVGLSLVMLHVFSKMLPTKKECKLLEQILKKQSDDAEFVDSFNFRHWFRCVTSGHQ</sequence>
<keyword evidence="1" id="KW-0812">Transmembrane</keyword>
<protein>
    <submittedName>
        <fullName evidence="2">Uncharacterized protein</fullName>
    </submittedName>
</protein>
<accession>A0A097QY83</accession>
<dbReference type="AlphaFoldDB" id="A0A097QY83"/>
<dbReference type="Proteomes" id="UP000029986">
    <property type="component" value="Chromosome"/>
</dbReference>
<feature type="transmembrane region" description="Helical" evidence="1">
    <location>
        <begin position="174"/>
        <end position="194"/>
    </location>
</feature>
<gene>
    <name evidence="2" type="ORF">AT03_02890</name>
</gene>
<dbReference type="OrthoDB" id="6623822at2"/>
<reference evidence="2 3" key="1">
    <citation type="journal article" date="2014" name="Gut Pathog.">
        <title>Gene clusters of Hafnia alvei strain FB1 important in survival and pathogenesis: a draft genome perspective.</title>
        <authorList>
            <person name="Tan J.Y."/>
            <person name="Yin W.F."/>
            <person name="Chan K.G."/>
        </authorList>
    </citation>
    <scope>NUCLEOTIDE SEQUENCE [LARGE SCALE GENOMIC DNA]</scope>
    <source>
        <strain evidence="2 3">FB1</strain>
    </source>
</reference>
<keyword evidence="3" id="KW-1185">Reference proteome</keyword>
<evidence type="ECO:0000313" key="3">
    <source>
        <dbReference type="Proteomes" id="UP000029986"/>
    </source>
</evidence>
<evidence type="ECO:0000256" key="1">
    <source>
        <dbReference type="SAM" id="Phobius"/>
    </source>
</evidence>
<feature type="transmembrane region" description="Helical" evidence="1">
    <location>
        <begin position="25"/>
        <end position="43"/>
    </location>
</feature>
<dbReference type="HOGENOM" id="CLU_1254357_0_0_6"/>
<keyword evidence="1" id="KW-0472">Membrane</keyword>
<keyword evidence="1" id="KW-1133">Transmembrane helix</keyword>
<feature type="transmembrane region" description="Helical" evidence="1">
    <location>
        <begin position="146"/>
        <end position="168"/>
    </location>
</feature>
<proteinExistence type="predicted"/>
<dbReference type="KEGG" id="hav:AT03_02890"/>